<name>A0A5F8HFE6_MONDO</name>
<evidence type="ECO:0000313" key="2">
    <source>
        <dbReference type="Ensembl" id="ENSMODP00000058549.1"/>
    </source>
</evidence>
<reference evidence="2" key="3">
    <citation type="submission" date="2025-09" db="UniProtKB">
        <authorList>
            <consortium name="Ensembl"/>
        </authorList>
    </citation>
    <scope>IDENTIFICATION</scope>
</reference>
<dbReference type="Ensembl" id="ENSMODT00000055202.1">
    <property type="protein sequence ID" value="ENSMODP00000058549.1"/>
    <property type="gene ID" value="ENSMODG00000039876.1"/>
</dbReference>
<dbReference type="InParanoid" id="A0A5F8HFE6"/>
<dbReference type="Bgee" id="ENSMODG00000039876">
    <property type="expression patterns" value="Expressed in forelimb bud and 19 other cell types or tissues"/>
</dbReference>
<proteinExistence type="predicted"/>
<dbReference type="GeneTree" id="ENSGT01010000222666"/>
<reference evidence="2" key="2">
    <citation type="submission" date="2025-08" db="UniProtKB">
        <authorList>
            <consortium name="Ensembl"/>
        </authorList>
    </citation>
    <scope>IDENTIFICATION</scope>
</reference>
<accession>A0A5F8HFE6</accession>
<keyword evidence="3" id="KW-1185">Reference proteome</keyword>
<dbReference type="OMA" id="KENRQRT"/>
<organism evidence="2 3">
    <name type="scientific">Monodelphis domestica</name>
    <name type="common">Gray short-tailed opossum</name>
    <dbReference type="NCBI Taxonomy" id="13616"/>
    <lineage>
        <taxon>Eukaryota</taxon>
        <taxon>Metazoa</taxon>
        <taxon>Chordata</taxon>
        <taxon>Craniata</taxon>
        <taxon>Vertebrata</taxon>
        <taxon>Euteleostomi</taxon>
        <taxon>Mammalia</taxon>
        <taxon>Metatheria</taxon>
        <taxon>Didelphimorphia</taxon>
        <taxon>Didelphidae</taxon>
        <taxon>Monodelphis</taxon>
    </lineage>
</organism>
<feature type="region of interest" description="Disordered" evidence="1">
    <location>
        <begin position="112"/>
        <end position="141"/>
    </location>
</feature>
<dbReference type="Proteomes" id="UP000002280">
    <property type="component" value="Chromosome 1"/>
</dbReference>
<evidence type="ECO:0000256" key="1">
    <source>
        <dbReference type="SAM" id="MobiDB-lite"/>
    </source>
</evidence>
<reference evidence="2 3" key="1">
    <citation type="journal article" date="2007" name="Nature">
        <title>Genome of the marsupial Monodelphis domestica reveals innovation in non-coding sequences.</title>
        <authorList>
            <person name="Mikkelsen T.S."/>
            <person name="Wakefield M.J."/>
            <person name="Aken B."/>
            <person name="Amemiya C.T."/>
            <person name="Chang J.L."/>
            <person name="Duke S."/>
            <person name="Garber M."/>
            <person name="Gentles A.J."/>
            <person name="Goodstadt L."/>
            <person name="Heger A."/>
            <person name="Jurka J."/>
            <person name="Kamal M."/>
            <person name="Mauceli E."/>
            <person name="Searle S.M."/>
            <person name="Sharpe T."/>
            <person name="Baker M.L."/>
            <person name="Batzer M.A."/>
            <person name="Benos P.V."/>
            <person name="Belov K."/>
            <person name="Clamp M."/>
            <person name="Cook A."/>
            <person name="Cuff J."/>
            <person name="Das R."/>
            <person name="Davidow L."/>
            <person name="Deakin J.E."/>
            <person name="Fazzari M.J."/>
            <person name="Glass J.L."/>
            <person name="Grabherr M."/>
            <person name="Greally J.M."/>
            <person name="Gu W."/>
            <person name="Hore T.A."/>
            <person name="Huttley G.A."/>
            <person name="Kleber M."/>
            <person name="Jirtle R.L."/>
            <person name="Koina E."/>
            <person name="Lee J.T."/>
            <person name="Mahony S."/>
            <person name="Marra M.A."/>
            <person name="Miller R.D."/>
            <person name="Nicholls R.D."/>
            <person name="Oda M."/>
            <person name="Papenfuss A.T."/>
            <person name="Parra Z.E."/>
            <person name="Pollock D.D."/>
            <person name="Ray D.A."/>
            <person name="Schein J.E."/>
            <person name="Speed T.P."/>
            <person name="Thompson K."/>
            <person name="VandeBerg J.L."/>
            <person name="Wade C.M."/>
            <person name="Walker J.A."/>
            <person name="Waters P.D."/>
            <person name="Webber C."/>
            <person name="Weidman J.R."/>
            <person name="Xie X."/>
            <person name="Zody M.C."/>
            <person name="Baldwin J."/>
            <person name="Abdouelleil A."/>
            <person name="Abdulkadir J."/>
            <person name="Abebe A."/>
            <person name="Abera B."/>
            <person name="Abreu J."/>
            <person name="Acer S.C."/>
            <person name="Aftuck L."/>
            <person name="Alexander A."/>
            <person name="An P."/>
            <person name="Anderson E."/>
            <person name="Anderson S."/>
            <person name="Arachi H."/>
            <person name="Azer M."/>
            <person name="Bachantsang P."/>
            <person name="Barry A."/>
            <person name="Bayul T."/>
            <person name="Berlin A."/>
            <person name="Bessette D."/>
            <person name="Bloom T."/>
            <person name="Bloom T."/>
            <person name="Boguslavskiy L."/>
            <person name="Bonnet C."/>
            <person name="Boukhgalter B."/>
            <person name="Bourzgui I."/>
            <person name="Brown A."/>
            <person name="Cahill P."/>
            <person name="Channer S."/>
            <person name="Cheshatsang Y."/>
            <person name="Chuda L."/>
            <person name="Citroen M."/>
            <person name="Collymore A."/>
            <person name="Cooke P."/>
            <person name="Costello M."/>
            <person name="D'Aco K."/>
            <person name="Daza R."/>
            <person name="De Haan G."/>
            <person name="DeGray S."/>
            <person name="DeMaso C."/>
            <person name="Dhargay N."/>
            <person name="Dooley K."/>
            <person name="Dooley E."/>
            <person name="Doricent M."/>
            <person name="Dorje P."/>
            <person name="Dorjee K."/>
            <person name="Dupes A."/>
            <person name="Elong R."/>
            <person name="Falk J."/>
            <person name="Farina A."/>
            <person name="Faro S."/>
            <person name="Ferguson D."/>
            <person name="Fisher S."/>
            <person name="Foley C.D."/>
            <person name="Franke A."/>
            <person name="Friedrich D."/>
            <person name="Gadbois L."/>
            <person name="Gearin G."/>
            <person name="Gearin C.R."/>
            <person name="Giannoukos G."/>
            <person name="Goode T."/>
            <person name="Graham J."/>
            <person name="Grandbois E."/>
            <person name="Grewal S."/>
            <person name="Gyaltsen K."/>
            <person name="Hafez N."/>
            <person name="Hagos B."/>
            <person name="Hall J."/>
            <person name="Henson C."/>
            <person name="Hollinger A."/>
            <person name="Honan T."/>
            <person name="Huard M.D."/>
            <person name="Hughes L."/>
            <person name="Hurhula B."/>
            <person name="Husby M.E."/>
            <person name="Kamat A."/>
            <person name="Kanga B."/>
            <person name="Kashin S."/>
            <person name="Khazanovich D."/>
            <person name="Kisner P."/>
            <person name="Lance K."/>
            <person name="Lara M."/>
            <person name="Lee W."/>
            <person name="Lennon N."/>
            <person name="Letendre F."/>
            <person name="LeVine R."/>
            <person name="Lipovsky A."/>
            <person name="Liu X."/>
            <person name="Liu J."/>
            <person name="Liu S."/>
            <person name="Lokyitsang T."/>
            <person name="Lokyitsang Y."/>
            <person name="Lubonja R."/>
            <person name="Lui A."/>
            <person name="MacDonald P."/>
            <person name="Magnisalis V."/>
            <person name="Maru K."/>
            <person name="Matthews C."/>
            <person name="McCusker W."/>
            <person name="McDonough S."/>
            <person name="Mehta T."/>
            <person name="Meldrim J."/>
            <person name="Meneus L."/>
            <person name="Mihai O."/>
            <person name="Mihalev A."/>
            <person name="Mihova T."/>
            <person name="Mittelman R."/>
            <person name="Mlenga V."/>
            <person name="Montmayeur A."/>
            <person name="Mulrain L."/>
            <person name="Navidi A."/>
            <person name="Naylor J."/>
            <person name="Negash T."/>
            <person name="Nguyen T."/>
            <person name="Nguyen N."/>
            <person name="Nicol R."/>
            <person name="Norbu C."/>
            <person name="Norbu N."/>
            <person name="Novod N."/>
            <person name="O'Neill B."/>
            <person name="Osman S."/>
            <person name="Markiewicz E."/>
            <person name="Oyono O.L."/>
            <person name="Patti C."/>
            <person name="Phunkhang P."/>
            <person name="Pierre F."/>
            <person name="Priest M."/>
            <person name="Raghuraman S."/>
            <person name="Rege F."/>
            <person name="Reyes R."/>
            <person name="Rise C."/>
            <person name="Rogov P."/>
            <person name="Ross K."/>
            <person name="Ryan E."/>
            <person name="Settipalli S."/>
            <person name="Shea T."/>
            <person name="Sherpa N."/>
            <person name="Shi L."/>
            <person name="Shih D."/>
            <person name="Sparrow T."/>
            <person name="Spaulding J."/>
            <person name="Stalker J."/>
            <person name="Stange-Thomann N."/>
            <person name="Stavropoulos S."/>
            <person name="Stone C."/>
            <person name="Strader C."/>
            <person name="Tesfaye S."/>
            <person name="Thomson T."/>
            <person name="Thoulutsang Y."/>
            <person name="Thoulutsang D."/>
            <person name="Topham K."/>
            <person name="Topping I."/>
            <person name="Tsamla T."/>
            <person name="Vassiliev H."/>
            <person name="Vo A."/>
            <person name="Wangchuk T."/>
            <person name="Wangdi T."/>
            <person name="Weiand M."/>
            <person name="Wilkinson J."/>
            <person name="Wilson A."/>
            <person name="Yadav S."/>
            <person name="Young G."/>
            <person name="Yu Q."/>
            <person name="Zembek L."/>
            <person name="Zhong D."/>
            <person name="Zimmer A."/>
            <person name="Zwirko Z."/>
            <person name="Jaffe D.B."/>
            <person name="Alvarez P."/>
            <person name="Brockman W."/>
            <person name="Butler J."/>
            <person name="Chin C."/>
            <person name="Gnerre S."/>
            <person name="MacCallum I."/>
            <person name="Graves J.A."/>
            <person name="Ponting C.P."/>
            <person name="Breen M."/>
            <person name="Samollow P.B."/>
            <person name="Lander E.S."/>
            <person name="Lindblad-Toh K."/>
        </authorList>
    </citation>
    <scope>NUCLEOTIDE SEQUENCE [LARGE SCALE GENOMIC DNA]</scope>
</reference>
<dbReference type="AlphaFoldDB" id="A0A5F8HFE6"/>
<sequence length="141" mass="16753">MASLSVPNHYRRDASTEMIRTKVAHRKSITWKENRHKKYEQNRHFGLLDVNTTSLEERNLPQLDETIDNILEKDNVKPSDNQRKEMLQQYKERKQLQKMKEQRDRMRGGVFKVGLYKPDPPQFLRGLPGQKTVKPEPKKVN</sequence>
<evidence type="ECO:0000313" key="3">
    <source>
        <dbReference type="Proteomes" id="UP000002280"/>
    </source>
</evidence>
<protein>
    <submittedName>
        <fullName evidence="2">Uncharacterized protein</fullName>
    </submittedName>
</protein>
<dbReference type="STRING" id="13616.ENSMODP00000058549"/>